<evidence type="ECO:0000313" key="9">
    <source>
        <dbReference type="Proteomes" id="UP000694620"/>
    </source>
</evidence>
<keyword evidence="9" id="KW-1185">Reference proteome</keyword>
<dbReference type="InterPro" id="IPR009003">
    <property type="entry name" value="Peptidase_S1_PA"/>
</dbReference>
<evidence type="ECO:0000256" key="4">
    <source>
        <dbReference type="ARBA" id="ARBA00023157"/>
    </source>
</evidence>
<dbReference type="GO" id="GO:0004252">
    <property type="term" value="F:serine-type endopeptidase activity"/>
    <property type="evidence" value="ECO:0007669"/>
    <property type="project" value="UniProtKB-EC"/>
</dbReference>
<dbReference type="SMART" id="SM00020">
    <property type="entry name" value="Tryp_SPc"/>
    <property type="match status" value="1"/>
</dbReference>
<protein>
    <recommendedName>
        <fullName evidence="6">trypsin</fullName>
        <ecNumber evidence="6">3.4.21.4</ecNumber>
    </recommendedName>
</protein>
<dbReference type="InterPro" id="IPR018114">
    <property type="entry name" value="TRYPSIN_HIS"/>
</dbReference>
<name>A0A8C4XC90_ERPCA</name>
<reference evidence="8" key="1">
    <citation type="submission" date="2021-06" db="EMBL/GenBank/DDBJ databases">
        <authorList>
            <consortium name="Wellcome Sanger Institute Data Sharing"/>
        </authorList>
    </citation>
    <scope>NUCLEOTIDE SEQUENCE [LARGE SCALE GENOMIC DNA]</scope>
</reference>
<keyword evidence="4" id="KW-1015">Disulfide bond</keyword>
<sequence>MKICKRNIKTLCKQSLTLGGDKIIGGCEARPHSHPYMAFLYIQKGENSEQCGGFLIREDFVLTAAHCDIGNIKVILGAHCITCQEESQQVINVIKRVLHPKYHPLNHDIMLLKLEKNATLNDNVTLLPIPPKYFRIPPGTICSIAGWGATSHFPVKQDGRLLETNVTLLNWDECKDQYGKVFTYKMVCAGNAEHKAYKGDSGGPLVCRGVASGIVSFTSVISGQATVFTDVYTYREWIKKVLDGN</sequence>
<feature type="domain" description="Peptidase S1" evidence="7">
    <location>
        <begin position="23"/>
        <end position="243"/>
    </location>
</feature>
<dbReference type="Proteomes" id="UP000694620">
    <property type="component" value="Chromosome 12"/>
</dbReference>
<dbReference type="PROSITE" id="PS50240">
    <property type="entry name" value="TRYPSIN_DOM"/>
    <property type="match status" value="1"/>
</dbReference>
<dbReference type="PROSITE" id="PS00134">
    <property type="entry name" value="TRYPSIN_HIS"/>
    <property type="match status" value="1"/>
</dbReference>
<dbReference type="GO" id="GO:0006508">
    <property type="term" value="P:proteolysis"/>
    <property type="evidence" value="ECO:0007669"/>
    <property type="project" value="InterPro"/>
</dbReference>
<evidence type="ECO:0000256" key="6">
    <source>
        <dbReference type="ARBA" id="ARBA00038868"/>
    </source>
</evidence>
<dbReference type="GeneTree" id="ENSGT01030000234551"/>
<dbReference type="Gene3D" id="2.40.10.10">
    <property type="entry name" value="Trypsin-like serine proteases"/>
    <property type="match status" value="2"/>
</dbReference>
<comment type="catalytic activity">
    <reaction evidence="5">
        <text>Preferential cleavage: Arg-|-Xaa, Lys-|-Xaa.</text>
        <dbReference type="EC" id="3.4.21.4"/>
    </reaction>
</comment>
<evidence type="ECO:0000313" key="8">
    <source>
        <dbReference type="Ensembl" id="ENSECRP00000020322.1"/>
    </source>
</evidence>
<organism evidence="8 9">
    <name type="scientific">Erpetoichthys calabaricus</name>
    <name type="common">Rope fish</name>
    <name type="synonym">Calamoichthys calabaricus</name>
    <dbReference type="NCBI Taxonomy" id="27687"/>
    <lineage>
        <taxon>Eukaryota</taxon>
        <taxon>Metazoa</taxon>
        <taxon>Chordata</taxon>
        <taxon>Craniata</taxon>
        <taxon>Vertebrata</taxon>
        <taxon>Euteleostomi</taxon>
        <taxon>Actinopterygii</taxon>
        <taxon>Polypteriformes</taxon>
        <taxon>Polypteridae</taxon>
        <taxon>Erpetoichthys</taxon>
    </lineage>
</organism>
<evidence type="ECO:0000259" key="7">
    <source>
        <dbReference type="PROSITE" id="PS50240"/>
    </source>
</evidence>
<dbReference type="PRINTS" id="PR00722">
    <property type="entry name" value="CHYMOTRYPSIN"/>
</dbReference>
<keyword evidence="3" id="KW-0865">Zymogen</keyword>
<evidence type="ECO:0000256" key="3">
    <source>
        <dbReference type="ARBA" id="ARBA00023145"/>
    </source>
</evidence>
<keyword evidence="2" id="KW-0732">Signal</keyword>
<dbReference type="InterPro" id="IPR043504">
    <property type="entry name" value="Peptidase_S1_PA_chymotrypsin"/>
</dbReference>
<dbReference type="GO" id="GO:0005576">
    <property type="term" value="C:extracellular region"/>
    <property type="evidence" value="ECO:0007669"/>
    <property type="project" value="UniProtKB-SubCell"/>
</dbReference>
<dbReference type="CDD" id="cd00190">
    <property type="entry name" value="Tryp_SPc"/>
    <property type="match status" value="1"/>
</dbReference>
<evidence type="ECO:0000256" key="1">
    <source>
        <dbReference type="ARBA" id="ARBA00004239"/>
    </source>
</evidence>
<dbReference type="SUPFAM" id="SSF50494">
    <property type="entry name" value="Trypsin-like serine proteases"/>
    <property type="match status" value="1"/>
</dbReference>
<dbReference type="EC" id="3.4.21.4" evidence="6"/>
<accession>A0A8C4XC90</accession>
<evidence type="ECO:0000256" key="5">
    <source>
        <dbReference type="ARBA" id="ARBA00036320"/>
    </source>
</evidence>
<reference evidence="8" key="2">
    <citation type="submission" date="2025-08" db="UniProtKB">
        <authorList>
            <consortium name="Ensembl"/>
        </authorList>
    </citation>
    <scope>IDENTIFICATION</scope>
</reference>
<reference evidence="8" key="3">
    <citation type="submission" date="2025-09" db="UniProtKB">
        <authorList>
            <consortium name="Ensembl"/>
        </authorList>
    </citation>
    <scope>IDENTIFICATION</scope>
</reference>
<dbReference type="InterPro" id="IPR001314">
    <property type="entry name" value="Peptidase_S1A"/>
</dbReference>
<dbReference type="InterPro" id="IPR001254">
    <property type="entry name" value="Trypsin_dom"/>
</dbReference>
<dbReference type="Ensembl" id="ENSECRT00000020759.1">
    <property type="protein sequence ID" value="ENSECRP00000020322.1"/>
    <property type="gene ID" value="ENSECRG00000013601.1"/>
</dbReference>
<dbReference type="PANTHER" id="PTHR24271">
    <property type="entry name" value="KALLIKREIN-RELATED"/>
    <property type="match status" value="1"/>
</dbReference>
<evidence type="ECO:0000256" key="2">
    <source>
        <dbReference type="ARBA" id="ARBA00022729"/>
    </source>
</evidence>
<dbReference type="AlphaFoldDB" id="A0A8C4XC90"/>
<dbReference type="PANTHER" id="PTHR24271:SF81">
    <property type="entry name" value="GRANZYME B"/>
    <property type="match status" value="1"/>
</dbReference>
<gene>
    <name evidence="8" type="primary">LOC114661551</name>
</gene>
<comment type="subcellular location">
    <subcellularLocation>
        <location evidence="1">Secreted</location>
        <location evidence="1">Extracellular space</location>
    </subcellularLocation>
</comment>
<dbReference type="FunFam" id="2.40.10.10:FF:000005">
    <property type="entry name" value="Serine protease 37"/>
    <property type="match status" value="1"/>
</dbReference>
<dbReference type="Pfam" id="PF00089">
    <property type="entry name" value="Trypsin"/>
    <property type="match status" value="1"/>
</dbReference>
<proteinExistence type="predicted"/>